<proteinExistence type="inferred from homology"/>
<keyword evidence="2" id="KW-0645">Protease</keyword>
<dbReference type="Gene3D" id="3.30.830.10">
    <property type="entry name" value="Metalloenzyme, LuxS/M16 peptidase-like"/>
    <property type="match status" value="2"/>
</dbReference>
<evidence type="ECO:0000256" key="1">
    <source>
        <dbReference type="ARBA" id="ARBA00007261"/>
    </source>
</evidence>
<evidence type="ECO:0000313" key="10">
    <source>
        <dbReference type="Proteomes" id="UP000273143"/>
    </source>
</evidence>
<dbReference type="GO" id="GO:0008237">
    <property type="term" value="F:metallopeptidase activity"/>
    <property type="evidence" value="ECO:0007669"/>
    <property type="project" value="UniProtKB-KW"/>
</dbReference>
<dbReference type="Pfam" id="PF05193">
    <property type="entry name" value="Peptidase_M16_C"/>
    <property type="match status" value="1"/>
</dbReference>
<organism evidence="9 10">
    <name type="scientific">Entomomonas moraniae</name>
    <dbReference type="NCBI Taxonomy" id="2213226"/>
    <lineage>
        <taxon>Bacteria</taxon>
        <taxon>Pseudomonadati</taxon>
        <taxon>Pseudomonadota</taxon>
        <taxon>Gammaproteobacteria</taxon>
        <taxon>Pseudomonadales</taxon>
        <taxon>Pseudomonadaceae</taxon>
        <taxon>Entomomonas</taxon>
    </lineage>
</organism>
<feature type="domain" description="Peptidase M16 N-terminal" evidence="7">
    <location>
        <begin position="37"/>
        <end position="163"/>
    </location>
</feature>
<dbReference type="Proteomes" id="UP000273143">
    <property type="component" value="Chromosome"/>
</dbReference>
<dbReference type="GO" id="GO:0046872">
    <property type="term" value="F:metal ion binding"/>
    <property type="evidence" value="ECO:0007669"/>
    <property type="project" value="InterPro"/>
</dbReference>
<dbReference type="InterPro" id="IPR007863">
    <property type="entry name" value="Peptidase_M16_C"/>
</dbReference>
<dbReference type="GO" id="GO:0006508">
    <property type="term" value="P:proteolysis"/>
    <property type="evidence" value="ECO:0007669"/>
    <property type="project" value="UniProtKB-KW"/>
</dbReference>
<dbReference type="KEGG" id="emo:DM558_13810"/>
<keyword evidence="6" id="KW-0732">Signal</keyword>
<reference evidence="10" key="1">
    <citation type="submission" date="2018-06" db="EMBL/GenBank/DDBJ databases">
        <title>Complete genome of Pseudomonas insecticola strain QZS01.</title>
        <authorList>
            <person name="Wang J."/>
            <person name="Su Q."/>
        </authorList>
    </citation>
    <scope>NUCLEOTIDE SEQUENCE [LARGE SCALE GENOMIC DNA]</scope>
    <source>
        <strain evidence="10">QZS01</strain>
    </source>
</reference>
<evidence type="ECO:0000259" key="8">
    <source>
        <dbReference type="Pfam" id="PF05193"/>
    </source>
</evidence>
<dbReference type="PANTHER" id="PTHR43690">
    <property type="entry name" value="NARDILYSIN"/>
    <property type="match status" value="1"/>
</dbReference>
<evidence type="ECO:0000313" key="9">
    <source>
        <dbReference type="EMBL" id="AZS51773.1"/>
    </source>
</evidence>
<dbReference type="InterPro" id="IPR050626">
    <property type="entry name" value="Peptidase_M16"/>
</dbReference>
<keyword evidence="5" id="KW-0482">Metalloprotease</keyword>
<protein>
    <submittedName>
        <fullName evidence="9">Insulinase family protein</fullName>
    </submittedName>
</protein>
<dbReference type="AlphaFoldDB" id="A0A3Q9JMA5"/>
<dbReference type="InterPro" id="IPR011249">
    <property type="entry name" value="Metalloenz_LuxS/M16"/>
</dbReference>
<feature type="signal peptide" evidence="6">
    <location>
        <begin position="1"/>
        <end position="21"/>
    </location>
</feature>
<evidence type="ECO:0000256" key="5">
    <source>
        <dbReference type="ARBA" id="ARBA00023049"/>
    </source>
</evidence>
<dbReference type="SUPFAM" id="SSF63411">
    <property type="entry name" value="LuxS/MPP-like metallohydrolase"/>
    <property type="match status" value="2"/>
</dbReference>
<sequence length="449" mass="50212">MIIRHFVMSLSITVLSLNAFAAPSQSTHEFTLDNGLKVVVREDHRAPVIVSQLWYKVGSSFEAPSSTGLSHALEHMMFKGSSKAEAGEASQILSNLGVQENAFTSDDVTVYYQVLAKDRLPVALELEADRMATLKIPADEFAKEIEVIKEERRLRTDDNPNALAYERFRSLAYPASGYHNPPIGWRADLDRMSVEDLRAWYHRWYAPNNAVLVLVGDITLDEAKKQANQWFGHIPRQPDIIGKKPLELANPGDRKLNIHVKAQLPTLLMGFNVPSLSTAENKRDAYTLELIAALLDGGDSARLTTELELKQELVTGAGAGYSAVTRGDTLFIFNALPNTQKGKSIADVEKGIWQLLDQLKTTKPTKEELDRVKAQLVASLVYSRDSISSQAMMIGTLEAVDLPWQLYDKELEEIEAVTPEDIQRVAKKYFTRDRLTTAYVLPEKENNND</sequence>
<feature type="domain" description="Peptidase M16 C-terminal" evidence="8">
    <location>
        <begin position="192"/>
        <end position="376"/>
    </location>
</feature>
<dbReference type="EMBL" id="CP029822">
    <property type="protein sequence ID" value="AZS51773.1"/>
    <property type="molecule type" value="Genomic_DNA"/>
</dbReference>
<feature type="chain" id="PRO_5018680691" evidence="6">
    <location>
        <begin position="22"/>
        <end position="449"/>
    </location>
</feature>
<keyword evidence="3" id="KW-0378">Hydrolase</keyword>
<gene>
    <name evidence="9" type="ORF">DM558_13810</name>
</gene>
<evidence type="ECO:0000256" key="6">
    <source>
        <dbReference type="SAM" id="SignalP"/>
    </source>
</evidence>
<dbReference type="Pfam" id="PF00675">
    <property type="entry name" value="Peptidase_M16"/>
    <property type="match status" value="1"/>
</dbReference>
<keyword evidence="4" id="KW-0862">Zinc</keyword>
<comment type="similarity">
    <text evidence="1">Belongs to the peptidase M16 family.</text>
</comment>
<keyword evidence="10" id="KW-1185">Reference proteome</keyword>
<dbReference type="PANTHER" id="PTHR43690:SF17">
    <property type="entry name" value="PROTEIN YHJJ"/>
    <property type="match status" value="1"/>
</dbReference>
<accession>A0A3Q9JMA5</accession>
<evidence type="ECO:0000256" key="4">
    <source>
        <dbReference type="ARBA" id="ARBA00022833"/>
    </source>
</evidence>
<evidence type="ECO:0000256" key="2">
    <source>
        <dbReference type="ARBA" id="ARBA00022670"/>
    </source>
</evidence>
<evidence type="ECO:0000259" key="7">
    <source>
        <dbReference type="Pfam" id="PF00675"/>
    </source>
</evidence>
<dbReference type="InterPro" id="IPR011765">
    <property type="entry name" value="Pept_M16_N"/>
</dbReference>
<evidence type="ECO:0000256" key="3">
    <source>
        <dbReference type="ARBA" id="ARBA00022801"/>
    </source>
</evidence>
<name>A0A3Q9JMA5_9GAMM</name>